<dbReference type="InterPro" id="IPR011016">
    <property type="entry name" value="Znf_RING-CH"/>
</dbReference>
<evidence type="ECO:0000256" key="10">
    <source>
        <dbReference type="ARBA" id="ARBA00022833"/>
    </source>
</evidence>
<feature type="compositionally biased region" description="Acidic residues" evidence="13">
    <location>
        <begin position="1891"/>
        <end position="1905"/>
    </location>
</feature>
<evidence type="ECO:0000256" key="12">
    <source>
        <dbReference type="ARBA" id="ARBA00023136"/>
    </source>
</evidence>
<feature type="transmembrane region" description="Helical" evidence="14">
    <location>
        <begin position="2039"/>
        <end position="2068"/>
    </location>
</feature>
<feature type="compositionally biased region" description="Low complexity" evidence="13">
    <location>
        <begin position="1906"/>
        <end position="1915"/>
    </location>
</feature>
<evidence type="ECO:0000256" key="13">
    <source>
        <dbReference type="SAM" id="MobiDB-lite"/>
    </source>
</evidence>
<feature type="compositionally biased region" description="Low complexity" evidence="13">
    <location>
        <begin position="1663"/>
        <end position="1678"/>
    </location>
</feature>
<evidence type="ECO:0000313" key="16">
    <source>
        <dbReference type="EMBL" id="KAL2911586.1"/>
    </source>
</evidence>
<feature type="transmembrane region" description="Helical" evidence="14">
    <location>
        <begin position="1826"/>
        <end position="1846"/>
    </location>
</feature>
<feature type="region of interest" description="Disordered" evidence="13">
    <location>
        <begin position="694"/>
        <end position="729"/>
    </location>
</feature>
<feature type="region of interest" description="Disordered" evidence="13">
    <location>
        <begin position="953"/>
        <end position="1030"/>
    </location>
</feature>
<organism evidence="16 17">
    <name type="scientific">Polyrhizophydium stewartii</name>
    <dbReference type="NCBI Taxonomy" id="2732419"/>
    <lineage>
        <taxon>Eukaryota</taxon>
        <taxon>Fungi</taxon>
        <taxon>Fungi incertae sedis</taxon>
        <taxon>Chytridiomycota</taxon>
        <taxon>Chytridiomycota incertae sedis</taxon>
        <taxon>Chytridiomycetes</taxon>
        <taxon>Rhizophydiales</taxon>
        <taxon>Rhizophydiales incertae sedis</taxon>
        <taxon>Polyrhizophydium</taxon>
    </lineage>
</organism>
<feature type="transmembrane region" description="Helical" evidence="14">
    <location>
        <begin position="69"/>
        <end position="87"/>
    </location>
</feature>
<feature type="region of interest" description="Disordered" evidence="13">
    <location>
        <begin position="594"/>
        <end position="639"/>
    </location>
</feature>
<comment type="subcellular location">
    <subcellularLocation>
        <location evidence="2">Membrane</location>
        <topology evidence="2">Multi-pass membrane protein</topology>
    </subcellularLocation>
</comment>
<evidence type="ECO:0000256" key="11">
    <source>
        <dbReference type="ARBA" id="ARBA00022989"/>
    </source>
</evidence>
<protein>
    <recommendedName>
        <fullName evidence="4">RING-type E3 ubiquitin transferase</fullName>
        <ecNumber evidence="4">2.3.2.27</ecNumber>
    </recommendedName>
</protein>
<evidence type="ECO:0000256" key="3">
    <source>
        <dbReference type="ARBA" id="ARBA00004906"/>
    </source>
</evidence>
<feature type="region of interest" description="Disordered" evidence="13">
    <location>
        <begin position="195"/>
        <end position="225"/>
    </location>
</feature>
<feature type="region of interest" description="Disordered" evidence="13">
    <location>
        <begin position="1663"/>
        <end position="1699"/>
    </location>
</feature>
<keyword evidence="10" id="KW-0862">Zinc</keyword>
<feature type="region of interest" description="Disordered" evidence="13">
    <location>
        <begin position="245"/>
        <end position="265"/>
    </location>
</feature>
<evidence type="ECO:0000256" key="5">
    <source>
        <dbReference type="ARBA" id="ARBA00022679"/>
    </source>
</evidence>
<comment type="pathway">
    <text evidence="3">Protein modification; protein ubiquitination.</text>
</comment>
<feature type="transmembrane region" description="Helical" evidence="14">
    <location>
        <begin position="1421"/>
        <end position="1450"/>
    </location>
</feature>
<feature type="compositionally biased region" description="Low complexity" evidence="13">
    <location>
        <begin position="1881"/>
        <end position="1890"/>
    </location>
</feature>
<dbReference type="Pfam" id="PF23113">
    <property type="entry name" value="MARCHF6_C"/>
    <property type="match status" value="1"/>
</dbReference>
<feature type="region of interest" description="Disordered" evidence="13">
    <location>
        <begin position="1881"/>
        <end position="1922"/>
    </location>
</feature>
<feature type="compositionally biased region" description="Low complexity" evidence="13">
    <location>
        <begin position="983"/>
        <end position="997"/>
    </location>
</feature>
<feature type="transmembrane region" description="Helical" evidence="14">
    <location>
        <begin position="1538"/>
        <end position="1567"/>
    </location>
</feature>
<feature type="compositionally biased region" description="Acidic residues" evidence="13">
    <location>
        <begin position="195"/>
        <end position="210"/>
    </location>
</feature>
<feature type="transmembrane region" description="Helical" evidence="14">
    <location>
        <begin position="1953"/>
        <end position="1979"/>
    </location>
</feature>
<evidence type="ECO:0000256" key="4">
    <source>
        <dbReference type="ARBA" id="ARBA00012483"/>
    </source>
</evidence>
<feature type="transmembrane region" description="Helical" evidence="14">
    <location>
        <begin position="1991"/>
        <end position="2010"/>
    </location>
</feature>
<evidence type="ECO:0000256" key="8">
    <source>
        <dbReference type="ARBA" id="ARBA00022771"/>
    </source>
</evidence>
<feature type="compositionally biased region" description="Low complexity" evidence="13">
    <location>
        <begin position="618"/>
        <end position="633"/>
    </location>
</feature>
<keyword evidence="11 14" id="KW-1133">Transmembrane helix</keyword>
<feature type="region of interest" description="Disordered" evidence="13">
    <location>
        <begin position="824"/>
        <end position="849"/>
    </location>
</feature>
<feature type="transmembrane region" description="Helical" evidence="14">
    <location>
        <begin position="2080"/>
        <end position="2099"/>
    </location>
</feature>
<feature type="compositionally biased region" description="Low complexity" evidence="13">
    <location>
        <begin position="694"/>
        <end position="725"/>
    </location>
</feature>
<feature type="region of interest" description="Disordered" evidence="13">
    <location>
        <begin position="748"/>
        <end position="782"/>
    </location>
</feature>
<name>A0ABR4MWF8_9FUNG</name>
<dbReference type="EC" id="2.3.2.27" evidence="4"/>
<keyword evidence="5" id="KW-0808">Transferase</keyword>
<feature type="transmembrane region" description="Helical" evidence="14">
    <location>
        <begin position="1382"/>
        <end position="1400"/>
    </location>
</feature>
<dbReference type="EMBL" id="JADGIZ020000097">
    <property type="protein sequence ID" value="KAL2911586.1"/>
    <property type="molecule type" value="Genomic_DNA"/>
</dbReference>
<feature type="transmembrane region" description="Helical" evidence="14">
    <location>
        <begin position="1761"/>
        <end position="1782"/>
    </location>
</feature>
<feature type="compositionally biased region" description="Low complexity" evidence="13">
    <location>
        <begin position="837"/>
        <end position="849"/>
    </location>
</feature>
<keyword evidence="8" id="KW-0863">Zinc-finger</keyword>
<feature type="domain" description="RING-CH-type" evidence="15">
    <location>
        <begin position="1"/>
        <end position="31"/>
    </location>
</feature>
<gene>
    <name evidence="16" type="ORF">HK105_208925</name>
</gene>
<dbReference type="PANTHER" id="PTHR13145:SF0">
    <property type="entry name" value="E3 UBIQUITIN-PROTEIN LIGASE MARCHF6"/>
    <property type="match status" value="1"/>
</dbReference>
<evidence type="ECO:0000256" key="1">
    <source>
        <dbReference type="ARBA" id="ARBA00000900"/>
    </source>
</evidence>
<dbReference type="InterPro" id="IPR056521">
    <property type="entry name" value="MARCHF6-like_C"/>
</dbReference>
<comment type="catalytic activity">
    <reaction evidence="1">
        <text>S-ubiquitinyl-[E2 ubiquitin-conjugating enzyme]-L-cysteine + [acceptor protein]-L-lysine = [E2 ubiquitin-conjugating enzyme]-L-cysteine + N(6)-ubiquitinyl-[acceptor protein]-L-lysine.</text>
        <dbReference type="EC" id="2.3.2.27"/>
    </reaction>
</comment>
<dbReference type="PROSITE" id="PS51292">
    <property type="entry name" value="ZF_RING_CH"/>
    <property type="match status" value="1"/>
</dbReference>
<feature type="transmembrane region" description="Helical" evidence="14">
    <location>
        <begin position="1480"/>
        <end position="1499"/>
    </location>
</feature>
<keyword evidence="12 14" id="KW-0472">Membrane</keyword>
<reference evidence="16 17" key="1">
    <citation type="submission" date="2023-09" db="EMBL/GenBank/DDBJ databases">
        <title>Pangenome analysis of Batrachochytrium dendrobatidis and related Chytrids.</title>
        <authorList>
            <person name="Yacoub M.N."/>
            <person name="Stajich J.E."/>
            <person name="James T.Y."/>
        </authorList>
    </citation>
    <scope>NUCLEOTIDE SEQUENCE [LARGE SCALE GENOMIC DNA]</scope>
    <source>
        <strain evidence="16 17">JEL0888</strain>
    </source>
</reference>
<feature type="region of interest" description="Disordered" evidence="13">
    <location>
        <begin position="886"/>
        <end position="905"/>
    </location>
</feature>
<proteinExistence type="predicted"/>
<evidence type="ECO:0000256" key="9">
    <source>
        <dbReference type="ARBA" id="ARBA00022786"/>
    </source>
</evidence>
<feature type="transmembrane region" description="Helical" evidence="14">
    <location>
        <begin position="1159"/>
        <end position="1192"/>
    </location>
</feature>
<dbReference type="PANTHER" id="PTHR13145">
    <property type="entry name" value="SSM4 PROTEIN"/>
    <property type="match status" value="1"/>
</dbReference>
<comment type="caution">
    <text evidence="16">The sequence shown here is derived from an EMBL/GenBank/DDBJ whole genome shotgun (WGS) entry which is preliminary data.</text>
</comment>
<keyword evidence="7" id="KW-0479">Metal-binding</keyword>
<keyword evidence="6 14" id="KW-0812">Transmembrane</keyword>
<evidence type="ECO:0000256" key="7">
    <source>
        <dbReference type="ARBA" id="ARBA00022723"/>
    </source>
</evidence>
<dbReference type="Gene3D" id="3.30.40.10">
    <property type="entry name" value="Zinc/RING finger domain, C3HC4 (zinc finger)"/>
    <property type="match status" value="1"/>
</dbReference>
<sequence length="2143" mass="228464">MKFIHQVCLEEWLAHSGKKDCEICNHPFVFTPIYAQEAPPTVSILLVAKVLLARIAANIRLGLRVMLASFLWLIWVPFVTVITWRVFLGPSTLLERWQHSPEMLPTLLFRYYTDRSFAESTSILDIWAQRDWAAEYTALFSMFMSDVFEGQRIALIAIVIGLAAVFVKEYIVLNTGRDAAADAALVDEDLADDEFVDEEPEAEEPVDDEPVPTAPPNPAAADPAGPENLVAEDVVLPDAARLDAPLGDRAAGPAEADRGSSNALPVHQEPLLPAESADIPREPTTADTEITALLAAPAAVASDARQIIALEPRPTSSDDASAANHQELAPVPISSAADPKHARPIALATTDEHEGPKTGDAQHPALQAYPEIASRASPEPLDPGSATNGTVDDAPRRQVQTFPGLLSTPAEASALRIRPHPMRASLHHAPPAIVQSPFVQRSNLSHLEDVFSQPTLETRTSSLSWQDSDRDLLRDIDSDLGSGEVDRPKLSRLGQSDMIASPDALVAPESPLLLVDRRHSFTNQPRVELGCWTEAVLAREIGKLSRQICDAFLVVKHQQRGHERKPATVGHVVSSDGAKSTVASAAAGTATAVLPAAQDDGTDGDGFDEPNSARRLSGPRSSTSSTSHPSSPGSPGGHAALLLRQDSAADSVSSVASSERLIVLPKAKTVLPPDVPKYVMRGGRAAQRTVAGLGSASASGSGADSGSSLFGGPSGPGSTASGSQSLSESSKIDELRARYAAEMAMLESEVDRRKVKAKHAPSAPGSRESPVHGSASSVGASLSDDDAAANRAGHMHRRQMLLDRTARRSKSFLHQHRPAHIDAFADGRGSADGGTLSSTHSARGSVSSVSSADWQDSIANLRRTQNELSSELRPFIITSQRISADSAPAGSIGGDLDMPFDGDRTTSVRARSGRLLSMSDIDDAGAFASQQSVSSSRFAGYLGTAGVTKWSRSTISSASSVGQRPVERTRMQSLGSREFGGDAPRPSTASSSMSSTSSPPPPLPPADADDAENGFIPPADPAAMRDPQDPAVDAEADVALRPHAVAAQAGAVARPRPAFLGAPPDPVAQRHAEALAALAAAAAAAAAAAPPDVARDVPAPAAPGGPAELAGEPAEAVELPAADADAAVENAVAVVEVNANGDITAFLDMVGITGRISTLFFNIMLVHILVIFVIGIGVGIPSLTGTFIMWIIKDVYLPIVEDVVVFMTFALQKVTDPIIDPIVDGIFAIGEMLSLDLHGILGSAISSIVAVNATAVDSLADSASTALSSSVMPSTTADAAARAALTVSSALAASATSTAAAISSTLASTLAATTGLAGTPEAALAQATPSIDLVVPALAPGFESSLIKSMVAKKVLNPVGTALLSPKSHFQTLADELMRDPIVMAVVGYTVYALLFLLYASRNGLLDHPYARTARRLVQKLLRNIAIGHKFMFFVFAELGVFPIFCGALIDVCTLPVFGKTATIASRLAFFNNYPYTSMFLHWLAGTTFMFQIAVYINAVREVLRPGVMWFIRDPNDPRFNPMHDIMHKPLLKQLHKIAVGAVLYAGLIFGVVGGTVGAILGLQWLLGVSTGPYMFLPLRWEFHDRLSEVPFDLLIFHYLVPSTIKFLKPRAMFKAFLEDWFTTAAAMLRMSSFLIGGEYPDEEAPDAPVELIDVATQVDPSELGEAPASEEAASVEPTGELPDAAGAEPAPPMPPRGPRVREMRYLRVPNHDHIEAIPGQPMMVPMHEEDLVFGRENESPEEVAINWTKVYVPDGFRVRVLALLAAHWISVVFVITLALIMPLHTGRLAFEIIHKLTVVHIELPRGINYQAPQTTRRPDLRVHDFYSFVAGLLICYAFASVAAFVRRALRRVRRQAGGNNAPAPAVEAAPAAEAAVEDAAAAPDNAAQPADDDALAADTPDSDASDAARPAPADETPPREARATFAGQALRWIALWWSRYGRYDLERLVKGVYLVFWVGLVLPLVVGIAMDVFVNIAIKSGSHSEIMFVAQDWCIGFMAIKVAHTMVMAGPDTELKRMLVRATRDGLRMQLRPITMRIIVPIVSCSAILCGLCYSVMFFSAAAVHWLELPVSPFALRNNIMRALIALLITAAFAFDLLRKLRDGVVRLIQRIRDDQYLVGRRLHNVDEIPHEALGAQAAPAQ</sequence>
<evidence type="ECO:0000256" key="14">
    <source>
        <dbReference type="SAM" id="Phobius"/>
    </source>
</evidence>
<evidence type="ECO:0000313" key="17">
    <source>
        <dbReference type="Proteomes" id="UP001527925"/>
    </source>
</evidence>
<keyword evidence="17" id="KW-1185">Reference proteome</keyword>
<feature type="compositionally biased region" description="Polar residues" evidence="13">
    <location>
        <begin position="953"/>
        <end position="962"/>
    </location>
</feature>
<evidence type="ECO:0000256" key="6">
    <source>
        <dbReference type="ARBA" id="ARBA00022692"/>
    </source>
</evidence>
<accession>A0ABR4MWF8</accession>
<dbReference type="Proteomes" id="UP001527925">
    <property type="component" value="Unassembled WGS sequence"/>
</dbReference>
<evidence type="ECO:0000259" key="15">
    <source>
        <dbReference type="PROSITE" id="PS51292"/>
    </source>
</evidence>
<dbReference type="InterPro" id="IPR013083">
    <property type="entry name" value="Znf_RING/FYVE/PHD"/>
</dbReference>
<keyword evidence="9" id="KW-0833">Ubl conjugation pathway</keyword>
<evidence type="ECO:0000256" key="2">
    <source>
        <dbReference type="ARBA" id="ARBA00004141"/>
    </source>
</evidence>